<organism evidence="2 3">
    <name type="scientific">Chelativorans composti</name>
    <dbReference type="NCBI Taxonomy" id="768533"/>
    <lineage>
        <taxon>Bacteria</taxon>
        <taxon>Pseudomonadati</taxon>
        <taxon>Pseudomonadota</taxon>
        <taxon>Alphaproteobacteria</taxon>
        <taxon>Hyphomicrobiales</taxon>
        <taxon>Phyllobacteriaceae</taxon>
        <taxon>Chelativorans</taxon>
    </lineage>
</organism>
<dbReference type="EMBL" id="JBHUIR010000017">
    <property type="protein sequence ID" value="MFD2258928.1"/>
    <property type="molecule type" value="Genomic_DNA"/>
</dbReference>
<dbReference type="CDD" id="cd03024">
    <property type="entry name" value="DsbA_FrnE"/>
    <property type="match status" value="1"/>
</dbReference>
<dbReference type="PANTHER" id="PTHR13887">
    <property type="entry name" value="GLUTATHIONE S-TRANSFERASE KAPPA"/>
    <property type="match status" value="1"/>
</dbReference>
<sequence length="224" mass="25010">MTTPITVQVYSDVVCPWCFLGMRNLLDAWPRVGHDAMKVEWRPFILDPNIPAGGVDRQQYMLSKFGSKERIDAAHDRLREMGAQVGLAFDFDAIKVSPNTLDAHRLIHWAGRHGPERQSALVARLFRAYFQEGKDVGNRDVLVQCATDAGMDAAHARELLETDAHRKDVLEAVAAAQRMGITGVPCFILENRYVISGAQPAEVLEDAIRQVAALKERGKLDKDF</sequence>
<dbReference type="Proteomes" id="UP001597373">
    <property type="component" value="Unassembled WGS sequence"/>
</dbReference>
<dbReference type="Gene3D" id="3.40.30.10">
    <property type="entry name" value="Glutaredoxin"/>
    <property type="match status" value="1"/>
</dbReference>
<gene>
    <name evidence="2" type="ORF">ACFSMZ_04025</name>
</gene>
<keyword evidence="3" id="KW-1185">Reference proteome</keyword>
<dbReference type="SUPFAM" id="SSF52833">
    <property type="entry name" value="Thioredoxin-like"/>
    <property type="match status" value="1"/>
</dbReference>
<name>A0ABW5DCT3_9HYPH</name>
<protein>
    <submittedName>
        <fullName evidence="2">DsbA family oxidoreductase</fullName>
    </submittedName>
</protein>
<feature type="domain" description="DSBA-like thioredoxin" evidence="1">
    <location>
        <begin position="6"/>
        <end position="208"/>
    </location>
</feature>
<dbReference type="InterPro" id="IPR036249">
    <property type="entry name" value="Thioredoxin-like_sf"/>
</dbReference>
<proteinExistence type="predicted"/>
<evidence type="ECO:0000313" key="2">
    <source>
        <dbReference type="EMBL" id="MFD2258928.1"/>
    </source>
</evidence>
<dbReference type="InterPro" id="IPR001853">
    <property type="entry name" value="DSBA-like_thioredoxin_dom"/>
</dbReference>
<evidence type="ECO:0000259" key="1">
    <source>
        <dbReference type="Pfam" id="PF01323"/>
    </source>
</evidence>
<dbReference type="Pfam" id="PF01323">
    <property type="entry name" value="DSBA"/>
    <property type="match status" value="1"/>
</dbReference>
<comment type="caution">
    <text evidence="2">The sequence shown here is derived from an EMBL/GenBank/DDBJ whole genome shotgun (WGS) entry which is preliminary data.</text>
</comment>
<reference evidence="3" key="1">
    <citation type="journal article" date="2019" name="Int. J. Syst. Evol. Microbiol.">
        <title>The Global Catalogue of Microorganisms (GCM) 10K type strain sequencing project: providing services to taxonomists for standard genome sequencing and annotation.</title>
        <authorList>
            <consortium name="The Broad Institute Genomics Platform"/>
            <consortium name="The Broad Institute Genome Sequencing Center for Infectious Disease"/>
            <person name="Wu L."/>
            <person name="Ma J."/>
        </authorList>
    </citation>
    <scope>NUCLEOTIDE SEQUENCE [LARGE SCALE GENOMIC DNA]</scope>
    <source>
        <strain evidence="3">KCTC 23707</strain>
    </source>
</reference>
<evidence type="ECO:0000313" key="3">
    <source>
        <dbReference type="Proteomes" id="UP001597373"/>
    </source>
</evidence>
<dbReference type="PANTHER" id="PTHR13887:SF41">
    <property type="entry name" value="THIOREDOXIN SUPERFAMILY PROTEIN"/>
    <property type="match status" value="1"/>
</dbReference>
<dbReference type="RefSeq" id="WP_345100192.1">
    <property type="nucleotide sequence ID" value="NZ_BAABGS010000074.1"/>
</dbReference>
<accession>A0ABW5DCT3</accession>